<sequence>MKGDWRIVVVCGSRIHMEHDGHQWLNVRVAAVESFLTHNQDTKSHVK</sequence>
<organism evidence="1 2">
    <name type="scientific">Caballeronia sordidicola</name>
    <name type="common">Burkholderia sordidicola</name>
    <dbReference type="NCBI Taxonomy" id="196367"/>
    <lineage>
        <taxon>Bacteria</taxon>
        <taxon>Pseudomonadati</taxon>
        <taxon>Pseudomonadota</taxon>
        <taxon>Betaproteobacteria</taxon>
        <taxon>Burkholderiales</taxon>
        <taxon>Burkholderiaceae</taxon>
        <taxon>Caballeronia</taxon>
    </lineage>
</organism>
<name>A0A242MLX1_CABSO</name>
<dbReference type="AlphaFoldDB" id="A0A242MLX1"/>
<gene>
    <name evidence="1" type="ORF">PAMC26510_22045</name>
</gene>
<comment type="caution">
    <text evidence="1">The sequence shown here is derived from an EMBL/GenBank/DDBJ whole genome shotgun (WGS) entry which is preliminary data.</text>
</comment>
<dbReference type="Proteomes" id="UP000194546">
    <property type="component" value="Unassembled WGS sequence"/>
</dbReference>
<proteinExistence type="predicted"/>
<evidence type="ECO:0000313" key="1">
    <source>
        <dbReference type="EMBL" id="OTP72318.1"/>
    </source>
</evidence>
<reference evidence="1 2" key="1">
    <citation type="submission" date="2017-03" db="EMBL/GenBank/DDBJ databases">
        <title>Genome analysis of strain PAMC 26510.</title>
        <authorList>
            <person name="Oh H.-M."/>
            <person name="Yang J.-A."/>
        </authorList>
    </citation>
    <scope>NUCLEOTIDE SEQUENCE [LARGE SCALE GENOMIC DNA]</scope>
    <source>
        <strain evidence="1 2">PAMC 26510</strain>
    </source>
</reference>
<dbReference type="EMBL" id="NBTY01000114">
    <property type="protein sequence ID" value="OTP72318.1"/>
    <property type="molecule type" value="Genomic_DNA"/>
</dbReference>
<evidence type="ECO:0000313" key="2">
    <source>
        <dbReference type="Proteomes" id="UP000194546"/>
    </source>
</evidence>
<accession>A0A242MLX1</accession>
<protein>
    <submittedName>
        <fullName evidence="1">Uncharacterized protein</fullName>
    </submittedName>
</protein>